<reference evidence="1 3" key="1">
    <citation type="submission" date="2017-02" db="EMBL/GenBank/DDBJ databases">
        <title>Haemophilus influenzae in COPD genome sequencing project.</title>
        <authorList>
            <person name="Murphy T.F."/>
            <person name="Kong Y."/>
            <person name="Nadendla S."/>
            <person name="Tettelin H."/>
            <person name="Pettigrew M."/>
        </authorList>
    </citation>
    <scope>NUCLEOTIDE SEQUENCE [LARGE SCALE GENOMIC DNA]</scope>
    <source>
        <strain evidence="1 3">84P15H4</strain>
    </source>
</reference>
<dbReference type="InterPro" id="IPR014972">
    <property type="entry name" value="Phage_Mu_Gp37"/>
</dbReference>
<dbReference type="EMBL" id="MZHU01000039">
    <property type="protein sequence ID" value="PRK64901.1"/>
    <property type="molecule type" value="Genomic_DNA"/>
</dbReference>
<name>A0A2S9S754_HAEIF</name>
<evidence type="ECO:0000313" key="1">
    <source>
        <dbReference type="EMBL" id="PRK64901.1"/>
    </source>
</evidence>
<sequence>MITQIENALVERLQRGLGRLVNTVKSYGGELDDESLGTSRLPMCLVTFGGARIERMGTNLKRHQSTANFVIIVAVNSLRSNIAARQGGADKREVGVNQLITAVRRLLDAQTLGQLVKPLKPTRVRTLFNNATFKGGAITAYAIEYDAVYEDLSPLEDGRYPEMTQDSKNPDYLFTHYHGELSPPEPMLERIGNNIYDPISGAKVPFEVETQNESESSNRH</sequence>
<protein>
    <submittedName>
        <fullName evidence="2">DUF1834 family protein</fullName>
    </submittedName>
</protein>
<organism evidence="2">
    <name type="scientific">Haemophilus influenzae</name>
    <dbReference type="NCBI Taxonomy" id="727"/>
    <lineage>
        <taxon>Bacteria</taxon>
        <taxon>Pseudomonadati</taxon>
        <taxon>Pseudomonadota</taxon>
        <taxon>Gammaproteobacteria</taxon>
        <taxon>Pasteurellales</taxon>
        <taxon>Pasteurellaceae</taxon>
        <taxon>Haemophilus</taxon>
    </lineage>
</organism>
<gene>
    <name evidence="1" type="ORF">BV163_01225</name>
    <name evidence="2" type="ORF">CH627_09020</name>
</gene>
<accession>A0A2S9S754</accession>
<evidence type="ECO:0000313" key="2">
    <source>
        <dbReference type="EMBL" id="RFN62493.1"/>
    </source>
</evidence>
<dbReference type="RefSeq" id="WP_050845935.1">
    <property type="nucleotide sequence ID" value="NZ_AP018764.1"/>
</dbReference>
<dbReference type="EMBL" id="QVJI01000016">
    <property type="protein sequence ID" value="RFN62493.1"/>
    <property type="molecule type" value="Genomic_DNA"/>
</dbReference>
<dbReference type="Pfam" id="PF08873">
    <property type="entry name" value="Phage_Mu_Gp37"/>
    <property type="match status" value="1"/>
</dbReference>
<dbReference type="AlphaFoldDB" id="A0A2S9S754"/>
<proteinExistence type="predicted"/>
<reference evidence="2" key="2">
    <citation type="submission" date="2018-08" db="EMBL/GenBank/DDBJ databases">
        <title>Antagonistic pleiotropy in the bifunctional surface protein FadL/P1 during adaptation of Haemophilus influenzae to chronic lung infection associated with COPD.</title>
        <authorList>
            <person name="Moleres J."/>
            <person name="Ehrlich R."/>
        </authorList>
    </citation>
    <scope>NUCLEOTIDE SEQUENCE [LARGE SCALE GENOMIC DNA]</scope>
    <source>
        <strain evidence="2">P668-6062</strain>
    </source>
</reference>
<comment type="caution">
    <text evidence="2">The sequence shown here is derived from an EMBL/GenBank/DDBJ whole genome shotgun (WGS) entry which is preliminary data.</text>
</comment>
<dbReference type="GeneID" id="93218971"/>
<evidence type="ECO:0000313" key="3">
    <source>
        <dbReference type="Proteomes" id="UP000237977"/>
    </source>
</evidence>